<dbReference type="InterPro" id="IPR005122">
    <property type="entry name" value="Uracil-DNA_glycosylase-like"/>
</dbReference>
<organism evidence="2 3">
    <name type="scientific">Priestia aryabhattai</name>
    <name type="common">Bacillus aryabhattai</name>
    <dbReference type="NCBI Taxonomy" id="412384"/>
    <lineage>
        <taxon>Bacteria</taxon>
        <taxon>Bacillati</taxon>
        <taxon>Bacillota</taxon>
        <taxon>Bacilli</taxon>
        <taxon>Bacillales</taxon>
        <taxon>Bacillaceae</taxon>
        <taxon>Priestia</taxon>
    </lineage>
</organism>
<dbReference type="EMBL" id="CP118718">
    <property type="protein sequence ID" value="WEA42864.1"/>
    <property type="molecule type" value="Genomic_DNA"/>
</dbReference>
<dbReference type="RefSeq" id="WP_275036255.1">
    <property type="nucleotide sequence ID" value="NZ_CP118718.1"/>
</dbReference>
<evidence type="ECO:0000259" key="1">
    <source>
        <dbReference type="Pfam" id="PF03167"/>
    </source>
</evidence>
<evidence type="ECO:0000313" key="3">
    <source>
        <dbReference type="Proteomes" id="UP001220217"/>
    </source>
</evidence>
<feature type="domain" description="Uracil-DNA glycosylase-like" evidence="1">
    <location>
        <begin position="49"/>
        <end position="242"/>
    </location>
</feature>
<proteinExistence type="predicted"/>
<gene>
    <name evidence="2" type="ORF">PWO00_18810</name>
</gene>
<sequence>MTIANYAKFHQFKEIIQSLPSVSESSIVSEQFLLEKDEKKQLEIYYAPFEYINERAKVVIVGITPGLNQMEQSYQTVFNDKDKGKDAELILSQVKNNSSFEGSMRKNLVSMLDKLGLHQYLGLSSTIELFNKASNLVHTTSVITYPVFHKGKNYGGTTPDMLKTNILKKYVTEGLVAELEQLDRPLVIPLGVKVEKAINYLVDQKILDPTLILSGFPHPSGQNGWRERHFEAAKEKMLEKLQAHFQSDN</sequence>
<evidence type="ECO:0000313" key="2">
    <source>
        <dbReference type="EMBL" id="WEA42864.1"/>
    </source>
</evidence>
<dbReference type="Pfam" id="PF03167">
    <property type="entry name" value="UDG"/>
    <property type="match status" value="1"/>
</dbReference>
<reference evidence="2 3" key="1">
    <citation type="submission" date="2023-02" db="EMBL/GenBank/DDBJ databases">
        <title>Complete genome sequence of Priestia aryabhattai G5MAi6, a methanol-tolerant strain isolated from tap water in Hong Kong.</title>
        <authorList>
            <person name="Leung K.M."/>
            <person name="Lai G.K.K."/>
            <person name="Griffin S.D.J."/>
        </authorList>
    </citation>
    <scope>NUCLEOTIDE SEQUENCE [LARGE SCALE GENOMIC DNA]</scope>
    <source>
        <strain evidence="2 3">G5MAi6</strain>
    </source>
</reference>
<accession>A0ABD7WRA3</accession>
<dbReference type="Proteomes" id="UP001220217">
    <property type="component" value="Chromosome"/>
</dbReference>
<protein>
    <recommendedName>
        <fullName evidence="1">Uracil-DNA glycosylase-like domain-containing protein</fullName>
    </recommendedName>
</protein>
<dbReference type="AlphaFoldDB" id="A0ABD7WRA3"/>
<name>A0ABD7WRA3_PRIAR</name>
<dbReference type="SUPFAM" id="SSF52141">
    <property type="entry name" value="Uracil-DNA glycosylase-like"/>
    <property type="match status" value="1"/>
</dbReference>
<dbReference type="InterPro" id="IPR036895">
    <property type="entry name" value="Uracil-DNA_glycosylase-like_sf"/>
</dbReference>